<sequence>MEEYSYTAINKFNVVLDSIRVLDFMPLRGGYLIKEHWEVGEMPLKITYLVLAKFDLKNTRRSYHNGGSWPG</sequence>
<evidence type="ECO:0000313" key="4">
    <source>
        <dbReference type="EMBL" id="PNT05683.1"/>
    </source>
</evidence>
<name>A0A2K1XY14_POPTR</name>
<evidence type="ECO:0000256" key="2">
    <source>
        <dbReference type="ARBA" id="ARBA00023277"/>
    </source>
</evidence>
<dbReference type="InParanoid" id="A0A2K1XY14"/>
<evidence type="ECO:0000313" key="5">
    <source>
        <dbReference type="Proteomes" id="UP000006729"/>
    </source>
</evidence>
<dbReference type="Proteomes" id="UP000006729">
    <property type="component" value="Chromosome 14"/>
</dbReference>
<keyword evidence="5" id="KW-1185">Reference proteome</keyword>
<evidence type="ECO:0000256" key="1">
    <source>
        <dbReference type="ARBA" id="ARBA00022801"/>
    </source>
</evidence>
<dbReference type="PANTHER" id="PTHR31916:SF37">
    <property type="entry name" value="ALKALINE_NEUTRAL INVERTASE"/>
    <property type="match status" value="1"/>
</dbReference>
<keyword evidence="2" id="KW-0119">Carbohydrate metabolism</keyword>
<dbReference type="InterPro" id="IPR024746">
    <property type="entry name" value="Glyco_hydro_100"/>
</dbReference>
<reference evidence="4 5" key="1">
    <citation type="journal article" date="2006" name="Science">
        <title>The genome of black cottonwood, Populus trichocarpa (Torr. &amp; Gray).</title>
        <authorList>
            <person name="Tuskan G.A."/>
            <person name="Difazio S."/>
            <person name="Jansson S."/>
            <person name="Bohlmann J."/>
            <person name="Grigoriev I."/>
            <person name="Hellsten U."/>
            <person name="Putnam N."/>
            <person name="Ralph S."/>
            <person name="Rombauts S."/>
            <person name="Salamov A."/>
            <person name="Schein J."/>
            <person name="Sterck L."/>
            <person name="Aerts A."/>
            <person name="Bhalerao R.R."/>
            <person name="Bhalerao R.P."/>
            <person name="Blaudez D."/>
            <person name="Boerjan W."/>
            <person name="Brun A."/>
            <person name="Brunner A."/>
            <person name="Busov V."/>
            <person name="Campbell M."/>
            <person name="Carlson J."/>
            <person name="Chalot M."/>
            <person name="Chapman J."/>
            <person name="Chen G.L."/>
            <person name="Cooper D."/>
            <person name="Coutinho P.M."/>
            <person name="Couturier J."/>
            <person name="Covert S."/>
            <person name="Cronk Q."/>
            <person name="Cunningham R."/>
            <person name="Davis J."/>
            <person name="Degroeve S."/>
            <person name="Dejardin A."/>
            <person name="Depamphilis C."/>
            <person name="Detter J."/>
            <person name="Dirks B."/>
            <person name="Dubchak I."/>
            <person name="Duplessis S."/>
            <person name="Ehlting J."/>
            <person name="Ellis B."/>
            <person name="Gendler K."/>
            <person name="Goodstein D."/>
            <person name="Gribskov M."/>
            <person name="Grimwood J."/>
            <person name="Groover A."/>
            <person name="Gunter L."/>
            <person name="Hamberger B."/>
            <person name="Heinze B."/>
            <person name="Helariutta Y."/>
            <person name="Henrissat B."/>
            <person name="Holligan D."/>
            <person name="Holt R."/>
            <person name="Huang W."/>
            <person name="Islam-Faridi N."/>
            <person name="Jones S."/>
            <person name="Jones-Rhoades M."/>
            <person name="Jorgensen R."/>
            <person name="Joshi C."/>
            <person name="Kangasjarvi J."/>
            <person name="Karlsson J."/>
            <person name="Kelleher C."/>
            <person name="Kirkpatrick R."/>
            <person name="Kirst M."/>
            <person name="Kohler A."/>
            <person name="Kalluri U."/>
            <person name="Larimer F."/>
            <person name="Leebens-Mack J."/>
            <person name="Leple J.C."/>
            <person name="Locascio P."/>
            <person name="Lou Y."/>
            <person name="Lucas S."/>
            <person name="Martin F."/>
            <person name="Montanini B."/>
            <person name="Napoli C."/>
            <person name="Nelson D.R."/>
            <person name="Nelson C."/>
            <person name="Nieminen K."/>
            <person name="Nilsson O."/>
            <person name="Pereda V."/>
            <person name="Peter G."/>
            <person name="Philippe R."/>
            <person name="Pilate G."/>
            <person name="Poliakov A."/>
            <person name="Razumovskaya J."/>
            <person name="Richardson P."/>
            <person name="Rinaldi C."/>
            <person name="Ritland K."/>
            <person name="Rouze P."/>
            <person name="Ryaboy D."/>
            <person name="Schmutz J."/>
            <person name="Schrader J."/>
            <person name="Segerman B."/>
            <person name="Shin H."/>
            <person name="Siddiqui A."/>
            <person name="Sterky F."/>
            <person name="Terry A."/>
            <person name="Tsai C.J."/>
            <person name="Uberbacher E."/>
            <person name="Unneberg P."/>
            <person name="Vahala J."/>
            <person name="Wall K."/>
            <person name="Wessler S."/>
            <person name="Yang G."/>
            <person name="Yin T."/>
            <person name="Douglas C."/>
            <person name="Marra M."/>
            <person name="Sandberg G."/>
            <person name="Van de Peer Y."/>
            <person name="Rokhsar D."/>
        </authorList>
    </citation>
    <scope>NUCLEOTIDE SEQUENCE [LARGE SCALE GENOMIC DNA]</scope>
    <source>
        <strain evidence="5">cv. Nisqually</strain>
    </source>
</reference>
<keyword evidence="1" id="KW-0378">Hydrolase</keyword>
<dbReference type="GO" id="GO:0033926">
    <property type="term" value="F:endo-alpha-N-acetylgalactosaminidase activity"/>
    <property type="evidence" value="ECO:0007669"/>
    <property type="project" value="InterPro"/>
</dbReference>
<dbReference type="EMBL" id="CM009303">
    <property type="protein sequence ID" value="PNT05683.1"/>
    <property type="molecule type" value="Genomic_DNA"/>
</dbReference>
<keyword evidence="3" id="KW-0326">Glycosidase</keyword>
<gene>
    <name evidence="4" type="ORF">POPTR_014G188100</name>
</gene>
<proteinExistence type="predicted"/>
<dbReference type="AlphaFoldDB" id="A0A2K1XY14"/>
<dbReference type="STRING" id="3694.A0A2K1XY14"/>
<dbReference type="PANTHER" id="PTHR31916">
    <property type="match status" value="1"/>
</dbReference>
<dbReference type="Pfam" id="PF12899">
    <property type="entry name" value="Glyco_hydro_100"/>
    <property type="match status" value="1"/>
</dbReference>
<evidence type="ECO:0000256" key="3">
    <source>
        <dbReference type="ARBA" id="ARBA00023295"/>
    </source>
</evidence>
<protein>
    <submittedName>
        <fullName evidence="4">Uncharacterized protein</fullName>
    </submittedName>
</protein>
<accession>A0A2K1XY14</accession>
<organism evidence="4 5">
    <name type="scientific">Populus trichocarpa</name>
    <name type="common">Western balsam poplar</name>
    <name type="synonym">Populus balsamifera subsp. trichocarpa</name>
    <dbReference type="NCBI Taxonomy" id="3694"/>
    <lineage>
        <taxon>Eukaryota</taxon>
        <taxon>Viridiplantae</taxon>
        <taxon>Streptophyta</taxon>
        <taxon>Embryophyta</taxon>
        <taxon>Tracheophyta</taxon>
        <taxon>Spermatophyta</taxon>
        <taxon>Magnoliopsida</taxon>
        <taxon>eudicotyledons</taxon>
        <taxon>Gunneridae</taxon>
        <taxon>Pentapetalae</taxon>
        <taxon>rosids</taxon>
        <taxon>fabids</taxon>
        <taxon>Malpighiales</taxon>
        <taxon>Salicaceae</taxon>
        <taxon>Saliceae</taxon>
        <taxon>Populus</taxon>
    </lineage>
</organism>